<dbReference type="GO" id="GO:0006508">
    <property type="term" value="P:proteolysis"/>
    <property type="evidence" value="ECO:0007669"/>
    <property type="project" value="UniProtKB-KW"/>
</dbReference>
<dbReference type="GO" id="GO:0071555">
    <property type="term" value="P:cell wall organization"/>
    <property type="evidence" value="ECO:0007669"/>
    <property type="project" value="UniProtKB-KW"/>
</dbReference>
<dbReference type="Proteomes" id="UP000051497">
    <property type="component" value="Unassembled WGS sequence"/>
</dbReference>
<dbReference type="SUPFAM" id="SSF55166">
    <property type="entry name" value="Hedgehog/DD-peptidase"/>
    <property type="match status" value="1"/>
</dbReference>
<evidence type="ECO:0000256" key="6">
    <source>
        <dbReference type="ARBA" id="ARBA00022997"/>
    </source>
</evidence>
<dbReference type="EC" id="3.4.13.22" evidence="9 10"/>
<dbReference type="EMBL" id="LKAJ01000006">
    <property type="protein sequence ID" value="KRG21132.1"/>
    <property type="molecule type" value="Genomic_DNA"/>
</dbReference>
<keyword evidence="2 9" id="KW-0645">Protease</keyword>
<dbReference type="STRING" id="295108.HT99x_01688"/>
<reference evidence="12" key="3">
    <citation type="submission" date="2021-06" db="EMBL/GenBank/DDBJ databases">
        <title>Genomic Description and Analysis of Intracellular Bacteria, Candidatus Berkiella cookevillensis and Candidatus Berkiella aquae.</title>
        <authorList>
            <person name="Kidane D.T."/>
            <person name="Mehari Y.T."/>
            <person name="Rice F.C."/>
            <person name="Arivett B.A."/>
            <person name="Farone A.L."/>
            <person name="Berk S.G."/>
            <person name="Farone M.B."/>
        </authorList>
    </citation>
    <scope>NUCLEOTIDE SEQUENCE</scope>
    <source>
        <strain evidence="12">HT99</strain>
    </source>
</reference>
<evidence type="ECO:0000256" key="3">
    <source>
        <dbReference type="ARBA" id="ARBA00022723"/>
    </source>
</evidence>
<proteinExistence type="inferred from homology"/>
<feature type="binding site" evidence="9">
    <location>
        <position position="130"/>
    </location>
    <ligand>
        <name>Zn(2+)</name>
        <dbReference type="ChEBI" id="CHEBI:29105"/>
        <note>catalytic</note>
    </ligand>
</feature>
<reference evidence="12" key="2">
    <citation type="journal article" date="2016" name="Genome Announc.">
        <title>Draft Genome Sequences of Two Novel Amoeba-Resistant Intranuclear Bacteria, 'Candidatus Berkiella cookevillensis' and 'Candidatus Berkiella aquae'.</title>
        <authorList>
            <person name="Mehari Y.T."/>
            <person name="Arivett B.A."/>
            <person name="Farone A.L."/>
            <person name="Gunderson J.H."/>
            <person name="Farone M.B."/>
        </authorList>
    </citation>
    <scope>NUCLEOTIDE SEQUENCE</scope>
    <source>
        <strain evidence="12">HT99</strain>
    </source>
</reference>
<evidence type="ECO:0000313" key="11">
    <source>
        <dbReference type="EMBL" id="KRG21132.1"/>
    </source>
</evidence>
<dbReference type="Gene3D" id="3.30.1380.10">
    <property type="match status" value="1"/>
</dbReference>
<evidence type="ECO:0000256" key="7">
    <source>
        <dbReference type="ARBA" id="ARBA00023049"/>
    </source>
</evidence>
<feature type="binding site" evidence="9">
    <location>
        <position position="198"/>
    </location>
    <ligand>
        <name>Zn(2+)</name>
        <dbReference type="ChEBI" id="CHEBI:29105"/>
        <note>catalytic</note>
    </ligand>
</feature>
<dbReference type="GO" id="GO:0160237">
    <property type="term" value="F:D-Ala-D-Ala dipeptidase activity"/>
    <property type="evidence" value="ECO:0007669"/>
    <property type="project" value="UniProtKB-EC"/>
</dbReference>
<keyword evidence="4 9" id="KW-0378">Hydrolase</keyword>
<dbReference type="RefSeq" id="WP_075066316.1">
    <property type="nucleotide sequence ID" value="NZ_LKAJ02000001.1"/>
</dbReference>
<keyword evidence="6 9" id="KW-0224">Dipeptidase</keyword>
<keyword evidence="13" id="KW-1185">Reference proteome</keyword>
<comment type="cofactor">
    <cofactor evidence="9">
        <name>Zn(2+)</name>
        <dbReference type="ChEBI" id="CHEBI:29105"/>
    </cofactor>
    <text evidence="9">Binds 1 zinc ion per subunit.</text>
</comment>
<evidence type="ECO:0000256" key="2">
    <source>
        <dbReference type="ARBA" id="ARBA00022670"/>
    </source>
</evidence>
<dbReference type="GO" id="GO:0008270">
    <property type="term" value="F:zinc ion binding"/>
    <property type="evidence" value="ECO:0007669"/>
    <property type="project" value="UniProtKB-UniRule"/>
</dbReference>
<feature type="active site" description="Proton donor/acceptor" evidence="9">
    <location>
        <position position="195"/>
    </location>
</feature>
<dbReference type="InterPro" id="IPR000755">
    <property type="entry name" value="A_A_dipeptidase"/>
</dbReference>
<dbReference type="OrthoDB" id="9801430at2"/>
<dbReference type="PANTHER" id="PTHR43126">
    <property type="entry name" value="D-ALANYL-D-ALANINE DIPEPTIDASE"/>
    <property type="match status" value="1"/>
</dbReference>
<comment type="catalytic activity">
    <reaction evidence="1 9 10">
        <text>D-alanyl-D-alanine + H2O = 2 D-alanine</text>
        <dbReference type="Rhea" id="RHEA:20661"/>
        <dbReference type="ChEBI" id="CHEBI:15377"/>
        <dbReference type="ChEBI" id="CHEBI:57416"/>
        <dbReference type="ChEBI" id="CHEBI:57822"/>
        <dbReference type="EC" id="3.4.13.22"/>
    </reaction>
</comment>
<name>A0A0Q9YKF0_9GAMM</name>
<organism evidence="11">
    <name type="scientific">Candidatus Berkiella aquae</name>
    <dbReference type="NCBI Taxonomy" id="295108"/>
    <lineage>
        <taxon>Bacteria</taxon>
        <taxon>Pseudomonadati</taxon>
        <taxon>Pseudomonadota</taxon>
        <taxon>Gammaproteobacteria</taxon>
        <taxon>Candidatus Berkiellales</taxon>
        <taxon>Candidatus Berkiellaceae</taxon>
        <taxon>Candidatus Berkiella</taxon>
    </lineage>
</organism>
<evidence type="ECO:0000256" key="9">
    <source>
        <dbReference type="HAMAP-Rule" id="MF_01924"/>
    </source>
</evidence>
<feature type="binding site" evidence="9">
    <location>
        <position position="137"/>
    </location>
    <ligand>
        <name>Zn(2+)</name>
        <dbReference type="ChEBI" id="CHEBI:29105"/>
        <note>catalytic</note>
    </ligand>
</feature>
<dbReference type="InterPro" id="IPR009045">
    <property type="entry name" value="Zn_M74/Hedgehog-like"/>
</dbReference>
<evidence type="ECO:0000256" key="10">
    <source>
        <dbReference type="PIRNR" id="PIRNR026671"/>
    </source>
</evidence>
<dbReference type="PIRSF" id="PIRSF026671">
    <property type="entry name" value="AA_dipeptidase"/>
    <property type="match status" value="1"/>
</dbReference>
<evidence type="ECO:0000256" key="5">
    <source>
        <dbReference type="ARBA" id="ARBA00022833"/>
    </source>
</evidence>
<comment type="function">
    <text evidence="9 10">Catalyzes hydrolysis of the D-alanyl-D-alanine dipeptide.</text>
</comment>
<dbReference type="AlphaFoldDB" id="A0A0Q9YKF0"/>
<evidence type="ECO:0000256" key="4">
    <source>
        <dbReference type="ARBA" id="ARBA00022801"/>
    </source>
</evidence>
<dbReference type="CDD" id="cd14817">
    <property type="entry name" value="D-Ala-D-Ala_dipeptidase_VanX"/>
    <property type="match status" value="1"/>
</dbReference>
<reference evidence="11" key="1">
    <citation type="submission" date="2015-09" db="EMBL/GenBank/DDBJ databases">
        <title>Draft Genome Sequences of Two Novel Amoeba-resistant Intranuclear Bacteria, Candidatus Berkiella cookevillensis and Candidatus Berkiella aquae.</title>
        <authorList>
            <person name="Mehari Y.T."/>
            <person name="Arivett B.A."/>
            <person name="Farone A.L."/>
            <person name="Gunderson J.H."/>
            <person name="Farone M.B."/>
        </authorList>
    </citation>
    <scope>NUCLEOTIDE SEQUENCE [LARGE SCALE GENOMIC DNA]</scope>
    <source>
        <strain evidence="11">HT99</strain>
    </source>
</reference>
<sequence length="220" mass="25053">MFKRTLPEGFVVLSRAVPSLVIDLKYTGSDNFVGRPIAGYAEDGDAIVTQECAQALAKIQETLQDPHFKAAFKVKEPKLVILEAFRPLMAGDDFWAWGQSDCQKTKQAYYPRIAKQDFFALGYLARRSSHSRGSTVDVTIIDTANNQTVDFGTPFDFMDELSHPDNQAVSKTAYENRQHLKNLMAEFGFEGIPQEWWHFTLKNEPFPDTYFNFEVAKYES</sequence>
<evidence type="ECO:0000313" key="13">
    <source>
        <dbReference type="Proteomes" id="UP000051497"/>
    </source>
</evidence>
<dbReference type="EMBL" id="LKAJ02000001">
    <property type="protein sequence ID" value="MCS5711200.1"/>
    <property type="molecule type" value="Genomic_DNA"/>
</dbReference>
<gene>
    <name evidence="11" type="primary">vanX</name>
    <name evidence="9" type="synonym">ddpX</name>
    <name evidence="12" type="ORF">HT99x_007125</name>
    <name evidence="11" type="ORF">HT99x_01688</name>
</gene>
<keyword evidence="5 9" id="KW-0862">Zinc</keyword>
<dbReference type="HAMAP" id="MF_01924">
    <property type="entry name" value="A_A_dipeptidase"/>
    <property type="match status" value="1"/>
</dbReference>
<dbReference type="PANTHER" id="PTHR43126:SF1">
    <property type="entry name" value="D-ALANYL-D-ALANINE DIPEPTIDASE"/>
    <property type="match status" value="1"/>
</dbReference>
<evidence type="ECO:0000313" key="12">
    <source>
        <dbReference type="EMBL" id="MCS5711200.1"/>
    </source>
</evidence>
<evidence type="ECO:0000256" key="1">
    <source>
        <dbReference type="ARBA" id="ARBA00001362"/>
    </source>
</evidence>
<protein>
    <recommendedName>
        <fullName evidence="9 10">D-alanyl-D-alanine dipeptidase</fullName>
        <shortName evidence="9 10">D-Ala-D-Ala dipeptidase</shortName>
        <ecNumber evidence="9 10">3.4.13.22</ecNumber>
    </recommendedName>
</protein>
<dbReference type="PATRIC" id="fig|1590043.3.peg.1724"/>
<comment type="caution">
    <text evidence="11">The sequence shown here is derived from an EMBL/GenBank/DDBJ whole genome shotgun (WGS) entry which is preliminary data.</text>
</comment>
<keyword evidence="3 9" id="KW-0479">Metal-binding</keyword>
<keyword evidence="8 10" id="KW-0961">Cell wall biogenesis/degradation</keyword>
<feature type="site" description="Transition state stabilizer" evidence="9">
    <location>
        <position position="86"/>
    </location>
</feature>
<evidence type="ECO:0000256" key="8">
    <source>
        <dbReference type="ARBA" id="ARBA00023316"/>
    </source>
</evidence>
<accession>A0A0Q9YKF0</accession>
<comment type="similarity">
    <text evidence="9 10">Belongs to the peptidase M15D family.</text>
</comment>
<keyword evidence="7 9" id="KW-0482">Metalloprotease</keyword>
<dbReference type="Pfam" id="PF01427">
    <property type="entry name" value="Peptidase_M15"/>
    <property type="match status" value="1"/>
</dbReference>
<dbReference type="GO" id="GO:0008237">
    <property type="term" value="F:metallopeptidase activity"/>
    <property type="evidence" value="ECO:0007669"/>
    <property type="project" value="UniProtKB-KW"/>
</dbReference>